<dbReference type="PANTHER" id="PTHR46797:SF1">
    <property type="entry name" value="METHYLPHOSPHONATE SYNTHASE"/>
    <property type="match status" value="1"/>
</dbReference>
<evidence type="ECO:0000256" key="1">
    <source>
        <dbReference type="ARBA" id="ARBA00023125"/>
    </source>
</evidence>
<dbReference type="CDD" id="cd02209">
    <property type="entry name" value="cupin_XRE_C"/>
    <property type="match status" value="1"/>
</dbReference>
<dbReference type="GO" id="GO:0003700">
    <property type="term" value="F:DNA-binding transcription factor activity"/>
    <property type="evidence" value="ECO:0007669"/>
    <property type="project" value="TreeGrafter"/>
</dbReference>
<dbReference type="Pfam" id="PF01381">
    <property type="entry name" value="HTH_3"/>
    <property type="match status" value="1"/>
</dbReference>
<dbReference type="PANTHER" id="PTHR46797">
    <property type="entry name" value="HTH-TYPE TRANSCRIPTIONAL REGULATOR"/>
    <property type="match status" value="1"/>
</dbReference>
<gene>
    <name evidence="3" type="ORF">FHX81_0885</name>
</gene>
<dbReference type="SUPFAM" id="SSF47413">
    <property type="entry name" value="lambda repressor-like DNA-binding domains"/>
    <property type="match status" value="1"/>
</dbReference>
<evidence type="ECO:0000259" key="2">
    <source>
        <dbReference type="PROSITE" id="PS50943"/>
    </source>
</evidence>
<feature type="domain" description="HTH cro/C1-type" evidence="2">
    <location>
        <begin position="16"/>
        <end position="70"/>
    </location>
</feature>
<accession>A0A543J708</accession>
<dbReference type="Gene3D" id="2.60.120.10">
    <property type="entry name" value="Jelly Rolls"/>
    <property type="match status" value="1"/>
</dbReference>
<dbReference type="OrthoDB" id="513181at2"/>
<organism evidence="3 4">
    <name type="scientific">Saccharothrix saharensis</name>
    <dbReference type="NCBI Taxonomy" id="571190"/>
    <lineage>
        <taxon>Bacteria</taxon>
        <taxon>Bacillati</taxon>
        <taxon>Actinomycetota</taxon>
        <taxon>Actinomycetes</taxon>
        <taxon>Pseudonocardiales</taxon>
        <taxon>Pseudonocardiaceae</taxon>
        <taxon>Saccharothrix</taxon>
    </lineage>
</organism>
<dbReference type="InterPro" id="IPR011051">
    <property type="entry name" value="RmlC_Cupin_sf"/>
</dbReference>
<keyword evidence="4" id="KW-1185">Reference proteome</keyword>
<dbReference type="CDD" id="cd00093">
    <property type="entry name" value="HTH_XRE"/>
    <property type="match status" value="1"/>
</dbReference>
<protein>
    <submittedName>
        <fullName evidence="3">XRE family transcriptional regulator</fullName>
    </submittedName>
</protein>
<dbReference type="InterPro" id="IPR013096">
    <property type="entry name" value="Cupin_2"/>
</dbReference>
<keyword evidence="1" id="KW-0238">DNA-binding</keyword>
<dbReference type="EMBL" id="VFPP01000001">
    <property type="protein sequence ID" value="TQM78613.1"/>
    <property type="molecule type" value="Genomic_DNA"/>
</dbReference>
<dbReference type="InterPro" id="IPR014710">
    <property type="entry name" value="RmlC-like_jellyroll"/>
</dbReference>
<dbReference type="PROSITE" id="PS50943">
    <property type="entry name" value="HTH_CROC1"/>
    <property type="match status" value="1"/>
</dbReference>
<evidence type="ECO:0000313" key="3">
    <source>
        <dbReference type="EMBL" id="TQM78613.1"/>
    </source>
</evidence>
<dbReference type="SMART" id="SM00530">
    <property type="entry name" value="HTH_XRE"/>
    <property type="match status" value="1"/>
</dbReference>
<dbReference type="RefSeq" id="WP_141975324.1">
    <property type="nucleotide sequence ID" value="NZ_VFPP01000001.1"/>
</dbReference>
<dbReference type="Gene3D" id="1.10.260.40">
    <property type="entry name" value="lambda repressor-like DNA-binding domains"/>
    <property type="match status" value="1"/>
</dbReference>
<dbReference type="GO" id="GO:0005829">
    <property type="term" value="C:cytosol"/>
    <property type="evidence" value="ECO:0007669"/>
    <property type="project" value="TreeGrafter"/>
</dbReference>
<dbReference type="AlphaFoldDB" id="A0A543J708"/>
<sequence length="192" mass="21288">MDDHQDRTLDAVGPRLKHLRLRREITLTELADETGISASTLSRLESGLRRPTLEQLLPLARFHGVTLDDLVGAPPTGDPRINLRPIPCDDGSTILPLTRRPGGIQAYKFVLPAGEDDRRPDLRTHEGYDWVFVLNGTLRLVLGEHDLLLKPGEAAEFDTRTPHWFGATSSGPVEFLSLVGRQGERAHVRVAP</sequence>
<evidence type="ECO:0000313" key="4">
    <source>
        <dbReference type="Proteomes" id="UP000316628"/>
    </source>
</evidence>
<comment type="caution">
    <text evidence="3">The sequence shown here is derived from an EMBL/GenBank/DDBJ whole genome shotgun (WGS) entry which is preliminary data.</text>
</comment>
<name>A0A543J708_9PSEU</name>
<dbReference type="InterPro" id="IPR010982">
    <property type="entry name" value="Lambda_DNA-bd_dom_sf"/>
</dbReference>
<dbReference type="InterPro" id="IPR001387">
    <property type="entry name" value="Cro/C1-type_HTH"/>
</dbReference>
<reference evidence="3 4" key="1">
    <citation type="submission" date="2019-06" db="EMBL/GenBank/DDBJ databases">
        <title>Sequencing the genomes of 1000 actinobacteria strains.</title>
        <authorList>
            <person name="Klenk H.-P."/>
        </authorList>
    </citation>
    <scope>NUCLEOTIDE SEQUENCE [LARGE SCALE GENOMIC DNA]</scope>
    <source>
        <strain evidence="3 4">DSM 45456</strain>
    </source>
</reference>
<dbReference type="GO" id="GO:0003677">
    <property type="term" value="F:DNA binding"/>
    <property type="evidence" value="ECO:0007669"/>
    <property type="project" value="UniProtKB-KW"/>
</dbReference>
<proteinExistence type="predicted"/>
<dbReference type="InterPro" id="IPR050807">
    <property type="entry name" value="TransReg_Diox_bact_type"/>
</dbReference>
<dbReference type="SUPFAM" id="SSF51182">
    <property type="entry name" value="RmlC-like cupins"/>
    <property type="match status" value="1"/>
</dbReference>
<dbReference type="Proteomes" id="UP000316628">
    <property type="component" value="Unassembled WGS sequence"/>
</dbReference>
<dbReference type="Pfam" id="PF07883">
    <property type="entry name" value="Cupin_2"/>
    <property type="match status" value="1"/>
</dbReference>